<feature type="transmembrane region" description="Helical" evidence="2">
    <location>
        <begin position="32"/>
        <end position="53"/>
    </location>
</feature>
<reference evidence="4" key="1">
    <citation type="submission" date="2022-11" db="UniProtKB">
        <authorList>
            <consortium name="WormBaseParasite"/>
        </authorList>
    </citation>
    <scope>IDENTIFICATION</scope>
</reference>
<dbReference type="WBParaSite" id="ACRNAN_scaffold5750.g11974.t1">
    <property type="protein sequence ID" value="ACRNAN_scaffold5750.g11974.t1"/>
    <property type="gene ID" value="ACRNAN_scaffold5750.g11974"/>
</dbReference>
<feature type="region of interest" description="Disordered" evidence="1">
    <location>
        <begin position="192"/>
        <end position="233"/>
    </location>
</feature>
<feature type="compositionally biased region" description="Polar residues" evidence="1">
    <location>
        <begin position="136"/>
        <end position="167"/>
    </location>
</feature>
<evidence type="ECO:0000313" key="3">
    <source>
        <dbReference type="Proteomes" id="UP000887540"/>
    </source>
</evidence>
<feature type="region of interest" description="Disordered" evidence="1">
    <location>
        <begin position="132"/>
        <end position="170"/>
    </location>
</feature>
<evidence type="ECO:0000313" key="4">
    <source>
        <dbReference type="WBParaSite" id="ACRNAN_scaffold5750.g11974.t1"/>
    </source>
</evidence>
<accession>A0A914E6E2</accession>
<evidence type="ECO:0000256" key="2">
    <source>
        <dbReference type="SAM" id="Phobius"/>
    </source>
</evidence>
<name>A0A914E6E2_9BILA</name>
<evidence type="ECO:0000256" key="1">
    <source>
        <dbReference type="SAM" id="MobiDB-lite"/>
    </source>
</evidence>
<organism evidence="3 4">
    <name type="scientific">Acrobeloides nanus</name>
    <dbReference type="NCBI Taxonomy" id="290746"/>
    <lineage>
        <taxon>Eukaryota</taxon>
        <taxon>Metazoa</taxon>
        <taxon>Ecdysozoa</taxon>
        <taxon>Nematoda</taxon>
        <taxon>Chromadorea</taxon>
        <taxon>Rhabditida</taxon>
        <taxon>Tylenchina</taxon>
        <taxon>Cephalobomorpha</taxon>
        <taxon>Cephaloboidea</taxon>
        <taxon>Cephalobidae</taxon>
        <taxon>Acrobeloides</taxon>
    </lineage>
</organism>
<dbReference type="AlphaFoldDB" id="A0A914E6E2"/>
<keyword evidence="2" id="KW-0812">Transmembrane</keyword>
<proteinExistence type="predicted"/>
<keyword evidence="3" id="KW-1185">Reference proteome</keyword>
<keyword evidence="2" id="KW-0472">Membrane</keyword>
<dbReference type="Proteomes" id="UP000887540">
    <property type="component" value="Unplaced"/>
</dbReference>
<protein>
    <submittedName>
        <fullName evidence="4">Uncharacterized protein</fullName>
    </submittedName>
</protein>
<feature type="compositionally biased region" description="Polar residues" evidence="1">
    <location>
        <begin position="207"/>
        <end position="233"/>
    </location>
</feature>
<sequence length="233" mass="26048">MLQDVAMAIIKPLKKPASVTAKQSQIGTAGGISIGVVLLAVLLVASCLGVLYYRNKYNKEKDPAFPTISYYPDDEQYSRPEFNDVNHEFHNPLSFRKDIIASEEDEITNRKLYQEKSLDFDRNQNMYASVDEIQGKPSNSTRIPDAPPSTTLPRQPPKNFNTNSFDNPNRKSMEFLIDVDSDAHQYDELKKPAVENISSDEPYEVPSSRSTVDSTNGYSRFTNASNNNASGPA</sequence>
<keyword evidence="2" id="KW-1133">Transmembrane helix</keyword>